<dbReference type="EMBL" id="CP000449">
    <property type="protein sequence ID" value="ABI65587.1"/>
    <property type="molecule type" value="Genomic_DNA"/>
</dbReference>
<dbReference type="InterPro" id="IPR011990">
    <property type="entry name" value="TPR-like_helical_dom_sf"/>
</dbReference>
<comment type="cofactor">
    <cofactor evidence="1">
        <name>Zn(2+)</name>
        <dbReference type="ChEBI" id="CHEBI:29105"/>
    </cofactor>
</comment>
<evidence type="ECO:0000256" key="1">
    <source>
        <dbReference type="ARBA" id="ARBA00001947"/>
    </source>
</evidence>
<evidence type="ECO:0000313" key="10">
    <source>
        <dbReference type="Proteomes" id="UP000001964"/>
    </source>
</evidence>
<keyword evidence="10" id="KW-1185">Reference proteome</keyword>
<dbReference type="OrthoDB" id="9814887at2"/>
<keyword evidence="7" id="KW-0732">Signal</keyword>
<gene>
    <name evidence="9" type="ordered locus">Mmar10_1295</name>
</gene>
<sequence precursor="true">MSILKTVAAACVFAVATYTPAFGQSLIRDTEIEHMLRDYADPILVAAGLQPADVDMYIVADPSLNAFVTGGQNIFLHTGIILESGTPNQLKGVIAHETGHIAGAHLARVNDGIAAAQAPMYVSLGLGVLAALAGEGGAAGALLASSQQFGALSFMTYSRAQEASADQAGLQFMEATGQSAQGLVQFFERFRYQEVMSNARRYPYFRSHPLSSERIANLRGGATESPYYETLDGPEELARLQRIQGKIYGFLAEPEFVFYRYPESDQSLPARYARAVAYYHDARLERALEEIASLLAEEPENPYFHELHAQMLFESGRPGQAIAPNRRSVELEPTAPLLRINLATSLIATDDPDHLEEASQNLRVALDIEPDNGFAWYQLSIVHERNGDTALAQLAIAEQSYAAGNRQRAHQFASRARTALEIGTPAWVRATEIESVSLPTEAEMRQIRRQQRN</sequence>
<feature type="signal peptide" evidence="7">
    <location>
        <begin position="1"/>
        <end position="23"/>
    </location>
</feature>
<proteinExistence type="predicted"/>
<dbReference type="GO" id="GO:0051603">
    <property type="term" value="P:proteolysis involved in protein catabolic process"/>
    <property type="evidence" value="ECO:0007669"/>
    <property type="project" value="TreeGrafter"/>
</dbReference>
<evidence type="ECO:0000256" key="7">
    <source>
        <dbReference type="SAM" id="SignalP"/>
    </source>
</evidence>
<dbReference type="CDD" id="cd07324">
    <property type="entry name" value="M48C_Oma1-like"/>
    <property type="match status" value="1"/>
</dbReference>
<dbReference type="Gene3D" id="3.30.2010.10">
    <property type="entry name" value="Metalloproteases ('zincins'), catalytic domain"/>
    <property type="match status" value="1"/>
</dbReference>
<keyword evidence="2" id="KW-0645">Protease</keyword>
<feature type="chain" id="PRO_5004168610" evidence="7">
    <location>
        <begin position="24"/>
        <end position="453"/>
    </location>
</feature>
<dbReference type="Gene3D" id="1.25.40.10">
    <property type="entry name" value="Tetratricopeptide repeat domain"/>
    <property type="match status" value="1"/>
</dbReference>
<dbReference type="SUPFAM" id="SSF48452">
    <property type="entry name" value="TPR-like"/>
    <property type="match status" value="1"/>
</dbReference>
<dbReference type="eggNOG" id="COG4783">
    <property type="taxonomic scope" value="Bacteria"/>
</dbReference>
<dbReference type="HOGENOM" id="CLU_030556_2_0_5"/>
<keyword evidence="6" id="KW-0482">Metalloprotease</keyword>
<dbReference type="GO" id="GO:0046872">
    <property type="term" value="F:metal ion binding"/>
    <property type="evidence" value="ECO:0007669"/>
    <property type="project" value="UniProtKB-KW"/>
</dbReference>
<evidence type="ECO:0000259" key="8">
    <source>
        <dbReference type="Pfam" id="PF01435"/>
    </source>
</evidence>
<accession>Q0AQ50</accession>
<reference evidence="9 10" key="1">
    <citation type="submission" date="2006-08" db="EMBL/GenBank/DDBJ databases">
        <title>Complete sequence of Maricaulis maris MCS10.</title>
        <authorList>
            <consortium name="US DOE Joint Genome Institute"/>
            <person name="Copeland A."/>
            <person name="Lucas S."/>
            <person name="Lapidus A."/>
            <person name="Barry K."/>
            <person name="Detter J.C."/>
            <person name="Glavina del Rio T."/>
            <person name="Hammon N."/>
            <person name="Israni S."/>
            <person name="Dalin E."/>
            <person name="Tice H."/>
            <person name="Pitluck S."/>
            <person name="Saunders E."/>
            <person name="Brettin T."/>
            <person name="Bruce D."/>
            <person name="Han C."/>
            <person name="Tapia R."/>
            <person name="Gilna P."/>
            <person name="Schmutz J."/>
            <person name="Larimer F."/>
            <person name="Land M."/>
            <person name="Hauser L."/>
            <person name="Kyrpides N."/>
            <person name="Mikhailova N."/>
            <person name="Viollier P."/>
            <person name="Stephens C."/>
            <person name="Richardson P."/>
        </authorList>
    </citation>
    <scope>NUCLEOTIDE SEQUENCE [LARGE SCALE GENOMIC DNA]</scope>
    <source>
        <strain evidence="9 10">MCS10</strain>
    </source>
</reference>
<evidence type="ECO:0000256" key="2">
    <source>
        <dbReference type="ARBA" id="ARBA00022670"/>
    </source>
</evidence>
<dbReference type="GO" id="GO:0016020">
    <property type="term" value="C:membrane"/>
    <property type="evidence" value="ECO:0007669"/>
    <property type="project" value="TreeGrafter"/>
</dbReference>
<keyword evidence="3" id="KW-0479">Metal-binding</keyword>
<dbReference type="RefSeq" id="WP_011643234.1">
    <property type="nucleotide sequence ID" value="NC_008347.1"/>
</dbReference>
<dbReference type="PANTHER" id="PTHR22726">
    <property type="entry name" value="METALLOENDOPEPTIDASE OMA1"/>
    <property type="match status" value="1"/>
</dbReference>
<evidence type="ECO:0000256" key="4">
    <source>
        <dbReference type="ARBA" id="ARBA00022801"/>
    </source>
</evidence>
<dbReference type="AlphaFoldDB" id="Q0AQ50"/>
<name>Q0AQ50_MARMM</name>
<dbReference type="Proteomes" id="UP000001964">
    <property type="component" value="Chromosome"/>
</dbReference>
<feature type="domain" description="Peptidase M48" evidence="8">
    <location>
        <begin position="30"/>
        <end position="220"/>
    </location>
</feature>
<organism evidence="9 10">
    <name type="scientific">Maricaulis maris (strain MCS10)</name>
    <name type="common">Caulobacter maris</name>
    <dbReference type="NCBI Taxonomy" id="394221"/>
    <lineage>
        <taxon>Bacteria</taxon>
        <taxon>Pseudomonadati</taxon>
        <taxon>Pseudomonadota</taxon>
        <taxon>Alphaproteobacteria</taxon>
        <taxon>Maricaulales</taxon>
        <taxon>Maricaulaceae</taxon>
        <taxon>Maricaulis</taxon>
    </lineage>
</organism>
<dbReference type="Pfam" id="PF01435">
    <property type="entry name" value="Peptidase_M48"/>
    <property type="match status" value="1"/>
</dbReference>
<evidence type="ECO:0000256" key="6">
    <source>
        <dbReference type="ARBA" id="ARBA00023049"/>
    </source>
</evidence>
<dbReference type="InterPro" id="IPR001915">
    <property type="entry name" value="Peptidase_M48"/>
</dbReference>
<dbReference type="InterPro" id="IPR051156">
    <property type="entry name" value="Mito/Outer_Membr_Metalloprot"/>
</dbReference>
<dbReference type="KEGG" id="mmr:Mmar10_1295"/>
<dbReference type="STRING" id="394221.Mmar10_1295"/>
<evidence type="ECO:0000313" key="9">
    <source>
        <dbReference type="EMBL" id="ABI65587.1"/>
    </source>
</evidence>
<keyword evidence="5" id="KW-0862">Zinc</keyword>
<keyword evidence="4" id="KW-0378">Hydrolase</keyword>
<evidence type="ECO:0000256" key="5">
    <source>
        <dbReference type="ARBA" id="ARBA00022833"/>
    </source>
</evidence>
<dbReference type="GO" id="GO:0004222">
    <property type="term" value="F:metalloendopeptidase activity"/>
    <property type="evidence" value="ECO:0007669"/>
    <property type="project" value="InterPro"/>
</dbReference>
<protein>
    <submittedName>
        <fullName evidence="9">Peptidase M48, Ste24p</fullName>
    </submittedName>
</protein>
<dbReference type="PANTHER" id="PTHR22726:SF1">
    <property type="entry name" value="METALLOENDOPEPTIDASE OMA1, MITOCHONDRIAL"/>
    <property type="match status" value="1"/>
</dbReference>
<evidence type="ECO:0000256" key="3">
    <source>
        <dbReference type="ARBA" id="ARBA00022723"/>
    </source>
</evidence>